<gene>
    <name evidence="8" type="ORF">TH25_04115</name>
</gene>
<evidence type="ECO:0000256" key="3">
    <source>
        <dbReference type="ARBA" id="ARBA00030642"/>
    </source>
</evidence>
<dbReference type="SUPFAM" id="SSF109998">
    <property type="entry name" value="Triger factor/SurA peptide-binding domain-like"/>
    <property type="match status" value="1"/>
</dbReference>
<comment type="caution">
    <text evidence="8">The sequence shown here is derived from an EMBL/GenBank/DDBJ whole genome shotgun (WGS) entry which is preliminary data.</text>
</comment>
<dbReference type="InterPro" id="IPR046357">
    <property type="entry name" value="PPIase_dom_sf"/>
</dbReference>
<protein>
    <recommendedName>
        <fullName evidence="1">Parvulin-like PPIase</fullName>
    </recommendedName>
    <alternativeName>
        <fullName evidence="3">Peptidyl-prolyl cis-trans isomerase plp</fullName>
    </alternativeName>
    <alternativeName>
        <fullName evidence="4">Rotamase plp</fullName>
    </alternativeName>
</protein>
<evidence type="ECO:0000256" key="1">
    <source>
        <dbReference type="ARBA" id="ARBA00018370"/>
    </source>
</evidence>
<dbReference type="Gene3D" id="3.10.50.40">
    <property type="match status" value="1"/>
</dbReference>
<dbReference type="InterPro" id="IPR027304">
    <property type="entry name" value="Trigger_fact/SurA_dom_sf"/>
</dbReference>
<sequence>MLTFSAGQARAQSTIGLAAVVNDQPISVVDLIDRLKLVATTSNIQLTDDRRREMIPQILQQLIDETLQMQEAKRLGFTVSDDDMKRAIAAVEQNSGMPPGGLERYLQANNIPLETLKDQLRPQIAWQKVLRSMRRDIEISESEIDDVLERIKRNQDKPRSNVQEIFLPIDNPQEENKVLDNAQKIIGALRNGASFEGLARQFSANASAANGGNLGWMSAGEMDSTLEDAINKMQPGQISQPIRTVRGYYILKLLDRAKGDTDADRDIKLDLYQLYVPISQNASSDEIRTKVGILQNARETAKSCEDMAKIAVDLGSDLSGRTKGISPQELSGTVATAVSQLKDGETSNVIRVDGGALVVMLCGKTVKSTLPDRDTIHNRLLMERLEIAARRKLRELRREAFIDIRI</sequence>
<dbReference type="Proteomes" id="UP000252517">
    <property type="component" value="Unassembled WGS sequence"/>
</dbReference>
<evidence type="ECO:0000256" key="4">
    <source>
        <dbReference type="ARBA" id="ARBA00031484"/>
    </source>
</evidence>
<evidence type="ECO:0000256" key="5">
    <source>
        <dbReference type="PROSITE-ProRule" id="PRU00278"/>
    </source>
</evidence>
<evidence type="ECO:0000313" key="8">
    <source>
        <dbReference type="EMBL" id="RCK53702.1"/>
    </source>
</evidence>
<keyword evidence="5 8" id="KW-0413">Isomerase</keyword>
<evidence type="ECO:0000256" key="2">
    <source>
        <dbReference type="ARBA" id="ARBA00022729"/>
    </source>
</evidence>
<dbReference type="PANTHER" id="PTHR47637">
    <property type="entry name" value="CHAPERONE SURA"/>
    <property type="match status" value="1"/>
</dbReference>
<dbReference type="SUPFAM" id="SSF54534">
    <property type="entry name" value="FKBP-like"/>
    <property type="match status" value="2"/>
</dbReference>
<dbReference type="InterPro" id="IPR050280">
    <property type="entry name" value="OMP_Chaperone_SurA"/>
</dbReference>
<dbReference type="InterPro" id="IPR023058">
    <property type="entry name" value="PPIase_PpiC_CS"/>
</dbReference>
<keyword evidence="5" id="KW-0697">Rotamase</keyword>
<dbReference type="PROSITE" id="PS50198">
    <property type="entry name" value="PPIC_PPIASE_2"/>
    <property type="match status" value="1"/>
</dbReference>
<dbReference type="Pfam" id="PF00639">
    <property type="entry name" value="Rotamase"/>
    <property type="match status" value="1"/>
</dbReference>
<reference evidence="8 9" key="1">
    <citation type="submission" date="2014-07" db="EMBL/GenBank/DDBJ databases">
        <title>Draft genome sequence of Thalassospira profundimaris S25-3-2.</title>
        <authorList>
            <person name="Lai Q."/>
            <person name="Shao Z."/>
        </authorList>
    </citation>
    <scope>NUCLEOTIDE SEQUENCE [LARGE SCALE GENOMIC DNA]</scope>
    <source>
        <strain evidence="8 9">S25-3-2</strain>
    </source>
</reference>
<accession>A0A367XLU6</accession>
<feature type="coiled-coil region" evidence="6">
    <location>
        <begin position="130"/>
        <end position="157"/>
    </location>
</feature>
<dbReference type="AlphaFoldDB" id="A0A367XLU6"/>
<proteinExistence type="predicted"/>
<organism evidence="8 9">
    <name type="scientific">Thalassospira profundimaris</name>
    <dbReference type="NCBI Taxonomy" id="502049"/>
    <lineage>
        <taxon>Bacteria</taxon>
        <taxon>Pseudomonadati</taxon>
        <taxon>Pseudomonadota</taxon>
        <taxon>Alphaproteobacteria</taxon>
        <taxon>Rhodospirillales</taxon>
        <taxon>Thalassospiraceae</taxon>
        <taxon>Thalassospira</taxon>
    </lineage>
</organism>
<evidence type="ECO:0000256" key="6">
    <source>
        <dbReference type="SAM" id="Coils"/>
    </source>
</evidence>
<name>A0A367XLU6_9PROT</name>
<dbReference type="GO" id="GO:0003755">
    <property type="term" value="F:peptidyl-prolyl cis-trans isomerase activity"/>
    <property type="evidence" value="ECO:0007669"/>
    <property type="project" value="UniProtKB-KW"/>
</dbReference>
<evidence type="ECO:0000259" key="7">
    <source>
        <dbReference type="PROSITE" id="PS50198"/>
    </source>
</evidence>
<dbReference type="Gene3D" id="1.10.4030.10">
    <property type="entry name" value="Porin chaperone SurA, peptide-binding domain"/>
    <property type="match status" value="1"/>
</dbReference>
<feature type="domain" description="PpiC" evidence="7">
    <location>
        <begin position="157"/>
        <end position="255"/>
    </location>
</feature>
<keyword evidence="6" id="KW-0175">Coiled coil</keyword>
<dbReference type="EMBL" id="JPWH01000002">
    <property type="protein sequence ID" value="RCK53702.1"/>
    <property type="molecule type" value="Genomic_DNA"/>
</dbReference>
<dbReference type="PROSITE" id="PS01096">
    <property type="entry name" value="PPIC_PPIASE_1"/>
    <property type="match status" value="1"/>
</dbReference>
<dbReference type="PANTHER" id="PTHR47637:SF1">
    <property type="entry name" value="CHAPERONE SURA"/>
    <property type="match status" value="1"/>
</dbReference>
<evidence type="ECO:0000313" key="9">
    <source>
        <dbReference type="Proteomes" id="UP000252517"/>
    </source>
</evidence>
<dbReference type="Pfam" id="PF13624">
    <property type="entry name" value="SurA_N_3"/>
    <property type="match status" value="1"/>
</dbReference>
<dbReference type="InterPro" id="IPR000297">
    <property type="entry name" value="PPIase_PpiC"/>
</dbReference>
<keyword evidence="2" id="KW-0732">Signal</keyword>